<dbReference type="AlphaFoldDB" id="A0A7H8TE18"/>
<evidence type="ECO:0000256" key="1">
    <source>
        <dbReference type="SAM" id="MobiDB-lite"/>
    </source>
</evidence>
<evidence type="ECO:0000313" key="3">
    <source>
        <dbReference type="Proteomes" id="UP000509418"/>
    </source>
</evidence>
<protein>
    <submittedName>
        <fullName evidence="2">Uncharacterized protein</fullName>
    </submittedName>
</protein>
<accession>A0A7H8TE18</accession>
<dbReference type="RefSeq" id="WP_176576350.1">
    <property type="nucleotide sequence ID" value="NZ_CBDRGH010000036.1"/>
</dbReference>
<dbReference type="Proteomes" id="UP000509418">
    <property type="component" value="Chromosome"/>
</dbReference>
<name>A0A7H8TE18_STRCX</name>
<organism evidence="2 3">
    <name type="scientific">Streptomyces chartreusis</name>
    <dbReference type="NCBI Taxonomy" id="1969"/>
    <lineage>
        <taxon>Bacteria</taxon>
        <taxon>Bacillati</taxon>
        <taxon>Actinomycetota</taxon>
        <taxon>Actinomycetes</taxon>
        <taxon>Kitasatosporales</taxon>
        <taxon>Streptomycetaceae</taxon>
        <taxon>Streptomyces</taxon>
    </lineage>
</organism>
<gene>
    <name evidence="2" type="ORF">HUT05_24820</name>
</gene>
<keyword evidence="3" id="KW-1185">Reference proteome</keyword>
<feature type="compositionally biased region" description="Basic residues" evidence="1">
    <location>
        <begin position="84"/>
        <end position="98"/>
    </location>
</feature>
<evidence type="ECO:0000313" key="2">
    <source>
        <dbReference type="EMBL" id="QKZ20290.1"/>
    </source>
</evidence>
<proteinExistence type="predicted"/>
<dbReference type="EMBL" id="CP056041">
    <property type="protein sequence ID" value="QKZ20290.1"/>
    <property type="molecule type" value="Genomic_DNA"/>
</dbReference>
<sequence length="122" mass="13820">MKNIVAGQQPVTAAEFAETALGDYYHASVHALRDIRATIAAEGDELDRAALPYYDRLIADYELEQIRLAFYNTLVRKAPLPRREPRRPRRVANHRPKSERRPAAPAVSTRPAVRFVLRGRSA</sequence>
<feature type="region of interest" description="Disordered" evidence="1">
    <location>
        <begin position="79"/>
        <end position="112"/>
    </location>
</feature>
<reference evidence="2 3" key="1">
    <citation type="submission" date="2020-06" db="EMBL/GenBank/DDBJ databases">
        <title>Genome mining for natural products.</title>
        <authorList>
            <person name="Zhang B."/>
            <person name="Shi J."/>
            <person name="Ge H."/>
        </authorList>
    </citation>
    <scope>NUCLEOTIDE SEQUENCE [LARGE SCALE GENOMIC DNA]</scope>
    <source>
        <strain evidence="2 3">NA02069</strain>
    </source>
</reference>